<evidence type="ECO:0000313" key="5">
    <source>
        <dbReference type="Proteomes" id="UP000189935"/>
    </source>
</evidence>
<dbReference type="EMBL" id="LT670844">
    <property type="protein sequence ID" value="SHL11542.1"/>
    <property type="molecule type" value="Genomic_DNA"/>
</dbReference>
<dbReference type="InterPro" id="IPR011964">
    <property type="entry name" value="YVTN_b-propeller_repeat"/>
</dbReference>
<dbReference type="InterPro" id="IPR051200">
    <property type="entry name" value="Host-pathogen_enzymatic-act"/>
</dbReference>
<dbReference type="InterPro" id="IPR015943">
    <property type="entry name" value="WD40/YVTN_repeat-like_dom_sf"/>
</dbReference>
<evidence type="ECO:0000256" key="1">
    <source>
        <dbReference type="ARBA" id="ARBA00022729"/>
    </source>
</evidence>
<keyword evidence="1 2" id="KW-0732">Signal</keyword>
<dbReference type="NCBIfam" id="TIGR02276">
    <property type="entry name" value="beta_rpt_yvtn"/>
    <property type="match status" value="1"/>
</dbReference>
<dbReference type="InterPro" id="IPR048433">
    <property type="entry name" value="YNCE-like_beta-prop"/>
</dbReference>
<name>A0A1M6XZU8_9BRAD</name>
<dbReference type="InterPro" id="IPR011045">
    <property type="entry name" value="N2O_reductase_N"/>
</dbReference>
<evidence type="ECO:0000259" key="3">
    <source>
        <dbReference type="Pfam" id="PF21783"/>
    </source>
</evidence>
<dbReference type="AlphaFoldDB" id="A0A1M6XZU8"/>
<dbReference type="Gene3D" id="2.130.10.10">
    <property type="entry name" value="YVTN repeat-like/Quinoprotein amine dehydrogenase"/>
    <property type="match status" value="2"/>
</dbReference>
<protein>
    <submittedName>
        <fullName evidence="4">40-residue YVTN family beta-propeller repeat-containing protein</fullName>
    </submittedName>
</protein>
<reference evidence="4 5" key="1">
    <citation type="submission" date="2016-11" db="EMBL/GenBank/DDBJ databases">
        <authorList>
            <person name="Jaros S."/>
            <person name="Januszkiewicz K."/>
            <person name="Wedrychowicz H."/>
        </authorList>
    </citation>
    <scope>NUCLEOTIDE SEQUENCE [LARGE SCALE GENOMIC DNA]</scope>
    <source>
        <strain evidence="4 5">GAS499</strain>
    </source>
</reference>
<evidence type="ECO:0000256" key="2">
    <source>
        <dbReference type="SAM" id="SignalP"/>
    </source>
</evidence>
<proteinExistence type="predicted"/>
<dbReference type="Pfam" id="PF21783">
    <property type="entry name" value="YNCE"/>
    <property type="match status" value="1"/>
</dbReference>
<organism evidence="4 5">
    <name type="scientific">Bradyrhizobium lablabi</name>
    <dbReference type="NCBI Taxonomy" id="722472"/>
    <lineage>
        <taxon>Bacteria</taxon>
        <taxon>Pseudomonadati</taxon>
        <taxon>Pseudomonadota</taxon>
        <taxon>Alphaproteobacteria</taxon>
        <taxon>Hyphomicrobiales</taxon>
        <taxon>Nitrobacteraceae</taxon>
        <taxon>Bradyrhizobium</taxon>
    </lineage>
</organism>
<accession>A0A1M6XZU8</accession>
<evidence type="ECO:0000313" key="4">
    <source>
        <dbReference type="EMBL" id="SHL11542.1"/>
    </source>
</evidence>
<dbReference type="OrthoDB" id="8440964at2"/>
<feature type="chain" id="PRO_5013178331" evidence="2">
    <location>
        <begin position="24"/>
        <end position="365"/>
    </location>
</feature>
<sequence>MNAFRLLRHLGLLLALAPVSAFAGTARIYVTNSAGDSIHVIDPATNKVVQEIRDIEGAHGIAFSPDGSRVYVSDEVSSTLDVFDRKTGKLVKKVTLSAHPNNIAVAKDGRIVVGIARDPGALDIIEPTNLTLTKSVPVNGRLHNVYVTPDSKYAVTGSIRTGIITVIDLATEQPAWELKLDKGIRPMAIEAGPDGATKRIFVQLSDFNGFSVIDFAARKEVARIGLPTAKGEFETDGDRATAPSHGIGVAPDGKTLWVTSIPNNAVYAYSLADLTLSGEVALPSLKLREHGAISAVANWVTFTPDSKTVYVSNAGLRSVSAIDTKSMKLIAVIPVGEVPKRINTLVIPDGPGSAAISAEKRASLH</sequence>
<dbReference type="SUPFAM" id="SSF50974">
    <property type="entry name" value="Nitrous oxide reductase, N-terminal domain"/>
    <property type="match status" value="1"/>
</dbReference>
<feature type="signal peptide" evidence="2">
    <location>
        <begin position="1"/>
        <end position="23"/>
    </location>
</feature>
<feature type="domain" description="YNCE-like beta-propeller" evidence="3">
    <location>
        <begin position="15"/>
        <end position="114"/>
    </location>
</feature>
<dbReference type="PANTHER" id="PTHR47197:SF3">
    <property type="entry name" value="DIHYDRO-HEME D1 DEHYDROGENASE"/>
    <property type="match status" value="1"/>
</dbReference>
<dbReference type="PANTHER" id="PTHR47197">
    <property type="entry name" value="PROTEIN NIRF"/>
    <property type="match status" value="1"/>
</dbReference>
<dbReference type="RefSeq" id="WP_154071435.1">
    <property type="nucleotide sequence ID" value="NZ_LT670844.1"/>
</dbReference>
<dbReference type="Proteomes" id="UP000189935">
    <property type="component" value="Chromosome I"/>
</dbReference>
<gene>
    <name evidence="4" type="ORF">SAMN05444159_5034</name>
</gene>